<keyword evidence="1" id="KW-0805">Transcription regulation</keyword>
<dbReference type="AlphaFoldDB" id="A0A1G7UZL1"/>
<dbReference type="GO" id="GO:0003700">
    <property type="term" value="F:DNA-binding transcription factor activity"/>
    <property type="evidence" value="ECO:0007669"/>
    <property type="project" value="InterPro"/>
</dbReference>
<dbReference type="InterPro" id="IPR036388">
    <property type="entry name" value="WH-like_DNA-bd_sf"/>
</dbReference>
<dbReference type="InterPro" id="IPR000524">
    <property type="entry name" value="Tscrpt_reg_HTH_GntR"/>
</dbReference>
<dbReference type="Proteomes" id="UP000199495">
    <property type="component" value="Unassembled WGS sequence"/>
</dbReference>
<evidence type="ECO:0000256" key="2">
    <source>
        <dbReference type="ARBA" id="ARBA00023125"/>
    </source>
</evidence>
<dbReference type="PANTHER" id="PTHR43537">
    <property type="entry name" value="TRANSCRIPTIONAL REGULATOR, GNTR FAMILY"/>
    <property type="match status" value="1"/>
</dbReference>
<accession>A0A1G7UZL1</accession>
<dbReference type="Pfam" id="PF07729">
    <property type="entry name" value="FCD"/>
    <property type="match status" value="1"/>
</dbReference>
<dbReference type="Gene3D" id="1.10.10.10">
    <property type="entry name" value="Winged helix-like DNA-binding domain superfamily/Winged helix DNA-binding domain"/>
    <property type="match status" value="1"/>
</dbReference>
<dbReference type="PANTHER" id="PTHR43537:SF49">
    <property type="entry name" value="TRANSCRIPTIONAL REGULATORY PROTEIN"/>
    <property type="match status" value="1"/>
</dbReference>
<dbReference type="CDD" id="cd07377">
    <property type="entry name" value="WHTH_GntR"/>
    <property type="match status" value="1"/>
</dbReference>
<dbReference type="InterPro" id="IPR008920">
    <property type="entry name" value="TF_FadR/GntR_C"/>
</dbReference>
<dbReference type="Gene3D" id="1.20.120.530">
    <property type="entry name" value="GntR ligand-binding domain-like"/>
    <property type="match status" value="1"/>
</dbReference>
<dbReference type="PROSITE" id="PS50949">
    <property type="entry name" value="HTH_GNTR"/>
    <property type="match status" value="1"/>
</dbReference>
<dbReference type="STRING" id="440168.SAMN04487974_103371"/>
<evidence type="ECO:0000256" key="3">
    <source>
        <dbReference type="ARBA" id="ARBA00023163"/>
    </source>
</evidence>
<dbReference type="SUPFAM" id="SSF46785">
    <property type="entry name" value="Winged helix' DNA-binding domain"/>
    <property type="match status" value="1"/>
</dbReference>
<dbReference type="GO" id="GO:0003677">
    <property type="term" value="F:DNA binding"/>
    <property type="evidence" value="ECO:0007669"/>
    <property type="project" value="UniProtKB-KW"/>
</dbReference>
<dbReference type="RefSeq" id="WP_090594596.1">
    <property type="nucleotide sequence ID" value="NZ_FNCS01000003.1"/>
</dbReference>
<dbReference type="SMART" id="SM00895">
    <property type="entry name" value="FCD"/>
    <property type="match status" value="1"/>
</dbReference>
<feature type="domain" description="HTH gntR-type" evidence="4">
    <location>
        <begin position="17"/>
        <end position="84"/>
    </location>
</feature>
<gene>
    <name evidence="5" type="ORF">SAMN04487974_103371</name>
</gene>
<protein>
    <submittedName>
        <fullName evidence="5">DNA-binding transcriptional regulator, GntR family</fullName>
    </submittedName>
</protein>
<keyword evidence="3" id="KW-0804">Transcription</keyword>
<dbReference type="SUPFAM" id="SSF48008">
    <property type="entry name" value="GntR ligand-binding domain-like"/>
    <property type="match status" value="1"/>
</dbReference>
<proteinExistence type="predicted"/>
<sequence>MSTQGIGGSYAPKTRKGTTVDEVVEQMADAIVAGRLRPGERLDEIGLAARFTVSRTPIREALAQLATMGLVDRRPNRGAVVADLSAEHIANLIEAMAELEAVCARFAAERMSVAERQAMEANHLRAAGYVRSAQSEAYALHDTQFHASIHQAARNAPLQEMADMARSRLTPFRTELFAHPSRLARSFEEHESIVTAMLQADGARAESLMRAHILNSGSATLPYPSRP</sequence>
<reference evidence="5 6" key="1">
    <citation type="submission" date="2016-10" db="EMBL/GenBank/DDBJ databases">
        <authorList>
            <person name="de Groot N.N."/>
        </authorList>
    </citation>
    <scope>NUCLEOTIDE SEQUENCE [LARGE SCALE GENOMIC DNA]</scope>
    <source>
        <strain evidence="5 6">CGMCC 1.10267</strain>
    </source>
</reference>
<dbReference type="SMART" id="SM00345">
    <property type="entry name" value="HTH_GNTR"/>
    <property type="match status" value="1"/>
</dbReference>
<dbReference type="EMBL" id="FNCS01000003">
    <property type="protein sequence ID" value="SDG52728.1"/>
    <property type="molecule type" value="Genomic_DNA"/>
</dbReference>
<dbReference type="InterPro" id="IPR011711">
    <property type="entry name" value="GntR_C"/>
</dbReference>
<keyword evidence="6" id="KW-1185">Reference proteome</keyword>
<evidence type="ECO:0000313" key="6">
    <source>
        <dbReference type="Proteomes" id="UP000199495"/>
    </source>
</evidence>
<organism evidence="5 6">
    <name type="scientific">Pelagibacterium luteolum</name>
    <dbReference type="NCBI Taxonomy" id="440168"/>
    <lineage>
        <taxon>Bacteria</taxon>
        <taxon>Pseudomonadati</taxon>
        <taxon>Pseudomonadota</taxon>
        <taxon>Alphaproteobacteria</taxon>
        <taxon>Hyphomicrobiales</taxon>
        <taxon>Devosiaceae</taxon>
        <taxon>Pelagibacterium</taxon>
    </lineage>
</organism>
<evidence type="ECO:0000313" key="5">
    <source>
        <dbReference type="EMBL" id="SDG52728.1"/>
    </source>
</evidence>
<name>A0A1G7UZL1_9HYPH</name>
<dbReference type="OrthoDB" id="9789310at2"/>
<dbReference type="Pfam" id="PF00392">
    <property type="entry name" value="GntR"/>
    <property type="match status" value="1"/>
</dbReference>
<dbReference type="InterPro" id="IPR036390">
    <property type="entry name" value="WH_DNA-bd_sf"/>
</dbReference>
<keyword evidence="2 5" id="KW-0238">DNA-binding</keyword>
<evidence type="ECO:0000259" key="4">
    <source>
        <dbReference type="PROSITE" id="PS50949"/>
    </source>
</evidence>
<evidence type="ECO:0000256" key="1">
    <source>
        <dbReference type="ARBA" id="ARBA00023015"/>
    </source>
</evidence>